<feature type="domain" description="CBS" evidence="9">
    <location>
        <begin position="211"/>
        <end position="268"/>
    </location>
</feature>
<dbReference type="InterPro" id="IPR006669">
    <property type="entry name" value="MgtE_transporter"/>
</dbReference>
<sequence length="456" mass="50952">MREESIHLEESKLLLDDLIVNPDGFEEYHANDIAKIIREIYIQEGLESFLKYMRTIPEEHLGEVLLELPENIKDEALNDLSASQLAEIVDELDSDDAVDLMQDIEDIDSDKEQEVLSSLDEEDIKDIKLLKKYDENEAGALMQTELFSARLDEVIGDAVERLKKMKAEDDLDNIHQVFIVDKFNILIGVIMLEDLITYDFDKTFRDYFDKTHKMIQKVKASSDINEVANIFENYDLVVLPVVDNQGVLVGRITSDDVYDIIEERATDQIYKMAGVDDEAEEDKNILSITRKRGVWLGVNLMTAILASLVIGIFDETIQKFVALAILMPIVASMGGNAGTQSLTVMVRQIALGEMSWHEARESIRQEVIIGLLNGMIFAIVMGVIALFWFDSTRLGVVIALAMIINLLIAGFFGAAIPLALKRIGTDPAVASSVLLTTATDVIGFFAFLGLAKVILV</sequence>
<evidence type="ECO:0000256" key="1">
    <source>
        <dbReference type="ARBA" id="ARBA00004141"/>
    </source>
</evidence>
<feature type="transmembrane region" description="Helical" evidence="8">
    <location>
        <begin position="432"/>
        <end position="455"/>
    </location>
</feature>
<dbReference type="PANTHER" id="PTHR43773:SF1">
    <property type="entry name" value="MAGNESIUM TRANSPORTER MGTE"/>
    <property type="match status" value="1"/>
</dbReference>
<reference evidence="10" key="1">
    <citation type="submission" date="2016-10" db="EMBL/GenBank/DDBJ databases">
        <authorList>
            <person name="de Groot N.N."/>
        </authorList>
    </citation>
    <scope>NUCLEOTIDE SEQUENCE</scope>
</reference>
<feature type="transmembrane region" description="Helical" evidence="8">
    <location>
        <begin position="325"/>
        <end position="346"/>
    </location>
</feature>
<dbReference type="Pfam" id="PF00571">
    <property type="entry name" value="CBS"/>
    <property type="match status" value="2"/>
</dbReference>
<dbReference type="GO" id="GO:0016020">
    <property type="term" value="C:membrane"/>
    <property type="evidence" value="ECO:0007669"/>
    <property type="project" value="UniProtKB-SubCell"/>
</dbReference>
<feature type="transmembrane region" description="Helical" evidence="8">
    <location>
        <begin position="367"/>
        <end position="389"/>
    </location>
</feature>
<keyword evidence="3" id="KW-0813">Transport</keyword>
<evidence type="ECO:0000256" key="3">
    <source>
        <dbReference type="ARBA" id="ARBA00022448"/>
    </source>
</evidence>
<dbReference type="PANTHER" id="PTHR43773">
    <property type="entry name" value="MAGNESIUM TRANSPORTER MGTE"/>
    <property type="match status" value="1"/>
</dbReference>
<evidence type="ECO:0000256" key="8">
    <source>
        <dbReference type="SAM" id="Phobius"/>
    </source>
</evidence>
<feature type="domain" description="CBS" evidence="9">
    <location>
        <begin position="142"/>
        <end position="207"/>
    </location>
</feature>
<dbReference type="AlphaFoldDB" id="A0A1W1BIW7"/>
<evidence type="ECO:0000256" key="7">
    <source>
        <dbReference type="ARBA" id="ARBA00023136"/>
    </source>
</evidence>
<gene>
    <name evidence="10" type="ORF">MNB_SV-6-858</name>
</gene>
<keyword evidence="7 8" id="KW-0472">Membrane</keyword>
<dbReference type="GO" id="GO:0015095">
    <property type="term" value="F:magnesium ion transmembrane transporter activity"/>
    <property type="evidence" value="ECO:0007669"/>
    <property type="project" value="InterPro"/>
</dbReference>
<dbReference type="NCBIfam" id="TIGR00400">
    <property type="entry name" value="mgtE"/>
    <property type="match status" value="1"/>
</dbReference>
<dbReference type="EMBL" id="FPHC01000029">
    <property type="protein sequence ID" value="SFV53504.1"/>
    <property type="molecule type" value="Genomic_DNA"/>
</dbReference>
<proteinExistence type="inferred from homology"/>
<comment type="similarity">
    <text evidence="2">Belongs to the SLC41A transporter family.</text>
</comment>
<dbReference type="SUPFAM" id="SSF54631">
    <property type="entry name" value="CBS-domain pair"/>
    <property type="match status" value="1"/>
</dbReference>
<name>A0A1W1BIW7_9ZZZZ</name>
<dbReference type="InterPro" id="IPR036739">
    <property type="entry name" value="SLC41_membr_dom_sf"/>
</dbReference>
<keyword evidence="6 8" id="KW-1133">Transmembrane helix</keyword>
<dbReference type="SUPFAM" id="SSF161093">
    <property type="entry name" value="MgtE membrane domain-like"/>
    <property type="match status" value="1"/>
</dbReference>
<comment type="subcellular location">
    <subcellularLocation>
        <location evidence="1">Membrane</location>
        <topology evidence="1">Multi-pass membrane protein</topology>
    </subcellularLocation>
</comment>
<protein>
    <submittedName>
        <fullName evidence="10">Mg/Co/Ni transporter MgtE / CBS domain</fullName>
    </submittedName>
</protein>
<evidence type="ECO:0000256" key="4">
    <source>
        <dbReference type="ARBA" id="ARBA00022692"/>
    </source>
</evidence>
<dbReference type="Pfam" id="PF01769">
    <property type="entry name" value="MgtE"/>
    <property type="match status" value="1"/>
</dbReference>
<dbReference type="InterPro" id="IPR038076">
    <property type="entry name" value="MgtE_N_sf"/>
</dbReference>
<dbReference type="InterPro" id="IPR006667">
    <property type="entry name" value="SLC41_membr_dom"/>
</dbReference>
<dbReference type="InterPro" id="IPR006668">
    <property type="entry name" value="Mg_transptr_MgtE_intracell_dom"/>
</dbReference>
<dbReference type="InterPro" id="IPR000644">
    <property type="entry name" value="CBS_dom"/>
</dbReference>
<organism evidence="10">
    <name type="scientific">hydrothermal vent metagenome</name>
    <dbReference type="NCBI Taxonomy" id="652676"/>
    <lineage>
        <taxon>unclassified sequences</taxon>
        <taxon>metagenomes</taxon>
        <taxon>ecological metagenomes</taxon>
    </lineage>
</organism>
<dbReference type="Gene3D" id="1.25.60.10">
    <property type="entry name" value="MgtE N-terminal domain-like"/>
    <property type="match status" value="1"/>
</dbReference>
<dbReference type="PROSITE" id="PS51371">
    <property type="entry name" value="CBS"/>
    <property type="match status" value="2"/>
</dbReference>
<evidence type="ECO:0000256" key="5">
    <source>
        <dbReference type="ARBA" id="ARBA00022842"/>
    </source>
</evidence>
<dbReference type="SMART" id="SM00924">
    <property type="entry name" value="MgtE_N"/>
    <property type="match status" value="1"/>
</dbReference>
<dbReference type="InterPro" id="IPR046342">
    <property type="entry name" value="CBS_dom_sf"/>
</dbReference>
<feature type="transmembrane region" description="Helical" evidence="8">
    <location>
        <begin position="293"/>
        <end position="313"/>
    </location>
</feature>
<evidence type="ECO:0000256" key="2">
    <source>
        <dbReference type="ARBA" id="ARBA00009749"/>
    </source>
</evidence>
<evidence type="ECO:0000256" key="6">
    <source>
        <dbReference type="ARBA" id="ARBA00022989"/>
    </source>
</evidence>
<evidence type="ECO:0000259" key="9">
    <source>
        <dbReference type="PROSITE" id="PS51371"/>
    </source>
</evidence>
<dbReference type="Gene3D" id="1.10.357.20">
    <property type="entry name" value="SLC41 divalent cation transporters, integral membrane domain"/>
    <property type="match status" value="1"/>
</dbReference>
<feature type="transmembrane region" description="Helical" evidence="8">
    <location>
        <begin position="395"/>
        <end position="420"/>
    </location>
</feature>
<dbReference type="Pfam" id="PF03448">
    <property type="entry name" value="MgtE_N"/>
    <property type="match status" value="1"/>
</dbReference>
<dbReference type="CDD" id="cd04606">
    <property type="entry name" value="CBS_pair_Mg_transporter"/>
    <property type="match status" value="1"/>
</dbReference>
<keyword evidence="5" id="KW-0460">Magnesium</keyword>
<dbReference type="SUPFAM" id="SSF158791">
    <property type="entry name" value="MgtE N-terminal domain-like"/>
    <property type="match status" value="1"/>
</dbReference>
<dbReference type="SMART" id="SM00116">
    <property type="entry name" value="CBS"/>
    <property type="match status" value="2"/>
</dbReference>
<dbReference type="Gene3D" id="3.10.580.10">
    <property type="entry name" value="CBS-domain"/>
    <property type="match status" value="1"/>
</dbReference>
<keyword evidence="4 8" id="KW-0812">Transmembrane</keyword>
<evidence type="ECO:0000313" key="10">
    <source>
        <dbReference type="EMBL" id="SFV53504.1"/>
    </source>
</evidence>
<accession>A0A1W1BIW7</accession>